<organism evidence="2 3">
    <name type="scientific">Tritonibacter scottomollicae</name>
    <name type="common">Epibacterium scottomollicae</name>
    <dbReference type="NCBI Taxonomy" id="483013"/>
    <lineage>
        <taxon>Bacteria</taxon>
        <taxon>Pseudomonadati</taxon>
        <taxon>Pseudomonadota</taxon>
        <taxon>Alphaproteobacteria</taxon>
        <taxon>Rhodobacterales</taxon>
        <taxon>Paracoccaceae</taxon>
        <taxon>Tritonibacter</taxon>
    </lineage>
</organism>
<dbReference type="RefSeq" id="WP_243394904.1">
    <property type="nucleotide sequence ID" value="NZ_JAGDDX010000015.1"/>
</dbReference>
<dbReference type="AlphaFoldDB" id="A0A2T1ANJ1"/>
<accession>A0A2T1ANJ1</accession>
<name>A0A2T1ANJ1_TRISK</name>
<comment type="caution">
    <text evidence="2">The sequence shown here is derived from an EMBL/GenBank/DDBJ whole genome shotgun (WGS) entry which is preliminary data.</text>
</comment>
<keyword evidence="1" id="KW-0472">Membrane</keyword>
<evidence type="ECO:0000313" key="2">
    <source>
        <dbReference type="EMBL" id="PRZ50171.1"/>
    </source>
</evidence>
<feature type="transmembrane region" description="Helical" evidence="1">
    <location>
        <begin position="21"/>
        <end position="41"/>
    </location>
</feature>
<reference evidence="2 3" key="1">
    <citation type="submission" date="2018-03" db="EMBL/GenBank/DDBJ databases">
        <title>Genomic Encyclopedia of Archaeal and Bacterial Type Strains, Phase II (KMG-II): from individual species to whole genera.</title>
        <authorList>
            <person name="Goeker M."/>
        </authorList>
    </citation>
    <scope>NUCLEOTIDE SEQUENCE [LARGE SCALE GENOMIC DNA]</scope>
    <source>
        <strain evidence="2 3">DSM 25328</strain>
    </source>
</reference>
<dbReference type="Proteomes" id="UP000237718">
    <property type="component" value="Unassembled WGS sequence"/>
</dbReference>
<proteinExistence type="predicted"/>
<dbReference type="EMBL" id="PVUF01000001">
    <property type="protein sequence ID" value="PRZ50171.1"/>
    <property type="molecule type" value="Genomic_DNA"/>
</dbReference>
<keyword evidence="1" id="KW-1133">Transmembrane helix</keyword>
<evidence type="ECO:0000313" key="3">
    <source>
        <dbReference type="Proteomes" id="UP000237718"/>
    </source>
</evidence>
<gene>
    <name evidence="2" type="ORF">CLV89_101388</name>
</gene>
<feature type="transmembrane region" description="Helical" evidence="1">
    <location>
        <begin position="77"/>
        <end position="95"/>
    </location>
</feature>
<sequence length="159" mass="16748">MFKVLLKRDQRDCTNGSRGRARGVAAFLIGTVVAGCAVEPGPSVPTKTGSSVFEARQSLAFCAPQGPKGGKAAVTSSYIASMIFLGILPGAIAAASGEEHTRRHGAIDAVDDCLSEQGFERRELTAQEAVAIKQRDRYARDQLLTHLVNGGTLATYDGP</sequence>
<evidence type="ECO:0000256" key="1">
    <source>
        <dbReference type="SAM" id="Phobius"/>
    </source>
</evidence>
<keyword evidence="1" id="KW-0812">Transmembrane</keyword>
<protein>
    <submittedName>
        <fullName evidence="2">Uncharacterized protein</fullName>
    </submittedName>
</protein>